<evidence type="ECO:0000256" key="5">
    <source>
        <dbReference type="SAM" id="Phobius"/>
    </source>
</evidence>
<keyword evidence="2 5" id="KW-0812">Transmembrane</keyword>
<dbReference type="InterPro" id="IPR050186">
    <property type="entry name" value="TPT_transporter"/>
</dbReference>
<evidence type="ECO:0000256" key="1">
    <source>
        <dbReference type="ARBA" id="ARBA00004141"/>
    </source>
</evidence>
<keyword evidence="3 5" id="KW-1133">Transmembrane helix</keyword>
<feature type="transmembrane region" description="Helical" evidence="5">
    <location>
        <begin position="66"/>
        <end position="86"/>
    </location>
</feature>
<dbReference type="GeneID" id="111016723"/>
<dbReference type="OrthoDB" id="18894at2759"/>
<accession>A0A6J1D2D5</accession>
<name>A0A6J1D2D5_MOMCH</name>
<feature type="transmembrane region" description="Helical" evidence="5">
    <location>
        <begin position="323"/>
        <end position="344"/>
    </location>
</feature>
<feature type="transmembrane region" description="Helical" evidence="5">
    <location>
        <begin position="160"/>
        <end position="186"/>
    </location>
</feature>
<evidence type="ECO:0000256" key="2">
    <source>
        <dbReference type="ARBA" id="ARBA00022692"/>
    </source>
</evidence>
<dbReference type="GO" id="GO:0016020">
    <property type="term" value="C:membrane"/>
    <property type="evidence" value="ECO:0007669"/>
    <property type="project" value="UniProtKB-SubCell"/>
</dbReference>
<feature type="transmembrane region" description="Helical" evidence="5">
    <location>
        <begin position="216"/>
        <end position="233"/>
    </location>
</feature>
<evidence type="ECO:0000256" key="3">
    <source>
        <dbReference type="ARBA" id="ARBA00022989"/>
    </source>
</evidence>
<proteinExistence type="predicted"/>
<feature type="transmembrane region" description="Helical" evidence="5">
    <location>
        <begin position="292"/>
        <end position="316"/>
    </location>
</feature>
<evidence type="ECO:0000259" key="6">
    <source>
        <dbReference type="Pfam" id="PF03151"/>
    </source>
</evidence>
<evidence type="ECO:0000256" key="4">
    <source>
        <dbReference type="ARBA" id="ARBA00023136"/>
    </source>
</evidence>
<comment type="subcellular location">
    <subcellularLocation>
        <location evidence="1">Membrane</location>
        <topology evidence="1">Multi-pass membrane protein</topology>
    </subcellularLocation>
</comment>
<feature type="domain" description="Sugar phosphate transporter" evidence="6">
    <location>
        <begin position="68"/>
        <end position="367"/>
    </location>
</feature>
<dbReference type="Pfam" id="PF03151">
    <property type="entry name" value="TPT"/>
    <property type="match status" value="1"/>
</dbReference>
<dbReference type="RefSeq" id="XP_022147900.1">
    <property type="nucleotide sequence ID" value="XM_022292208.1"/>
</dbReference>
<dbReference type="Proteomes" id="UP000504603">
    <property type="component" value="Unplaced"/>
</dbReference>
<gene>
    <name evidence="8 9 10" type="primary">LOC111016723</name>
</gene>
<dbReference type="RefSeq" id="XP_022147899.1">
    <property type="nucleotide sequence ID" value="XM_022292207.1"/>
</dbReference>
<organism evidence="7 9">
    <name type="scientific">Momordica charantia</name>
    <name type="common">Bitter gourd</name>
    <name type="synonym">Balsam pear</name>
    <dbReference type="NCBI Taxonomy" id="3673"/>
    <lineage>
        <taxon>Eukaryota</taxon>
        <taxon>Viridiplantae</taxon>
        <taxon>Streptophyta</taxon>
        <taxon>Embryophyta</taxon>
        <taxon>Tracheophyta</taxon>
        <taxon>Spermatophyta</taxon>
        <taxon>Magnoliopsida</taxon>
        <taxon>eudicotyledons</taxon>
        <taxon>Gunneridae</taxon>
        <taxon>Pentapetalae</taxon>
        <taxon>rosids</taxon>
        <taxon>fabids</taxon>
        <taxon>Cucurbitales</taxon>
        <taxon>Cucurbitaceae</taxon>
        <taxon>Momordiceae</taxon>
        <taxon>Momordica</taxon>
    </lineage>
</organism>
<reference evidence="8 9" key="1">
    <citation type="submission" date="2025-04" db="UniProtKB">
        <authorList>
            <consortium name="RefSeq"/>
        </authorList>
    </citation>
    <scope>IDENTIFICATION</scope>
    <source>
        <strain evidence="8 9">OHB3-1</strain>
    </source>
</reference>
<evidence type="ECO:0000313" key="10">
    <source>
        <dbReference type="RefSeq" id="XP_022147900.1"/>
    </source>
</evidence>
<evidence type="ECO:0000313" key="8">
    <source>
        <dbReference type="RefSeq" id="XP_022147898.1"/>
    </source>
</evidence>
<dbReference type="InterPro" id="IPR004853">
    <property type="entry name" value="Sugar_P_trans_dom"/>
</dbReference>
<sequence length="415" mass="46674">MQSSGGEPVAHFPVHIEENGSEQYEPFNIENKSGMDIEDDDPESFHSDNYNSLQLDAKNPLSTDNVLKTLFFVLVWYTFSLFLTLYNKSLLGDHLGRFPAPLLMNTVHFTMQAVLSNMITWIGARRFQPRVTMTWRDYFTKVVPTALGTALDVNLSNASLVSISVTFATMCKSGSPIFLLLFAFAFRLETPSYRLSGIIMIISAGILLTVAKETEFEFWGFIFVMLASVMSGFRWSMTQILLQREAYGLKNPITLMSYVTPVMAIVTLILSLGLDPWNEFTSNRYFNSVWHVARSCLLMLFGGALAFCMVLTEYILVSVTSAVTVTVAGIVKEAVTILVAVFYFHDKFTWLKGAGLVVIIIGVSLFNWYKYQKLQKKASEDKVVGSQPTSVAAKYVILEEMDEEDSQRELSNHII</sequence>
<dbReference type="KEGG" id="mcha:111016723"/>
<dbReference type="PANTHER" id="PTHR11132">
    <property type="entry name" value="SOLUTE CARRIER FAMILY 35"/>
    <property type="match status" value="1"/>
</dbReference>
<keyword evidence="4 5" id="KW-0472">Membrane</keyword>
<feature type="transmembrane region" description="Helical" evidence="5">
    <location>
        <begin position="193"/>
        <end position="210"/>
    </location>
</feature>
<dbReference type="Gene3D" id="1.10.3730.20">
    <property type="match status" value="1"/>
</dbReference>
<feature type="transmembrane region" description="Helical" evidence="5">
    <location>
        <begin position="253"/>
        <end position="272"/>
    </location>
</feature>
<dbReference type="AlphaFoldDB" id="A0A6J1D2D5"/>
<keyword evidence="7" id="KW-1185">Reference proteome</keyword>
<feature type="transmembrane region" description="Helical" evidence="5">
    <location>
        <begin position="98"/>
        <end position="124"/>
    </location>
</feature>
<feature type="transmembrane region" description="Helical" evidence="5">
    <location>
        <begin position="350"/>
        <end position="369"/>
    </location>
</feature>
<protein>
    <submittedName>
        <fullName evidence="8 9">Probable sugar phosphate/phosphate translocator At1g06470</fullName>
    </submittedName>
</protein>
<evidence type="ECO:0000313" key="7">
    <source>
        <dbReference type="Proteomes" id="UP000504603"/>
    </source>
</evidence>
<dbReference type="RefSeq" id="XP_022147898.1">
    <property type="nucleotide sequence ID" value="XM_022292206.1"/>
</dbReference>
<evidence type="ECO:0000313" key="9">
    <source>
        <dbReference type="RefSeq" id="XP_022147899.1"/>
    </source>
</evidence>